<dbReference type="Proteomes" id="UP000075424">
    <property type="component" value="Unassembled WGS sequence"/>
</dbReference>
<dbReference type="GO" id="GO:0042578">
    <property type="term" value="F:phosphoric ester hydrolase activity"/>
    <property type="evidence" value="ECO:0007669"/>
    <property type="project" value="TreeGrafter"/>
</dbReference>
<dbReference type="EMBL" id="LQYV01000112">
    <property type="protein sequence ID" value="KYD23315.1"/>
    <property type="molecule type" value="Genomic_DNA"/>
</dbReference>
<proteinExistence type="predicted"/>
<accession>A0A150MG75</accession>
<dbReference type="Gene3D" id="3.20.20.140">
    <property type="entry name" value="Metal-dependent hydrolases"/>
    <property type="match status" value="1"/>
</dbReference>
<protein>
    <recommendedName>
        <fullName evidence="3">DNA polymerase X family</fullName>
    </recommendedName>
</protein>
<dbReference type="PANTHER" id="PTHR36928:SF1">
    <property type="entry name" value="PHOSPHATASE YCDX-RELATED"/>
    <property type="match status" value="1"/>
</dbReference>
<comment type="caution">
    <text evidence="1">The sequence shown here is derived from an EMBL/GenBank/DDBJ whole genome shotgun (WGS) entry which is preliminary data.</text>
</comment>
<dbReference type="InterPro" id="IPR016195">
    <property type="entry name" value="Pol/histidinol_Pase-like"/>
</dbReference>
<evidence type="ECO:0008006" key="3">
    <source>
        <dbReference type="Google" id="ProtNLM"/>
    </source>
</evidence>
<dbReference type="SUPFAM" id="SSF89550">
    <property type="entry name" value="PHP domain-like"/>
    <property type="match status" value="1"/>
</dbReference>
<gene>
    <name evidence="1" type="ORF">B4109_2283</name>
</gene>
<dbReference type="PANTHER" id="PTHR36928">
    <property type="entry name" value="PHOSPHATASE YCDX-RELATED"/>
    <property type="match status" value="1"/>
</dbReference>
<reference evidence="1 2" key="1">
    <citation type="submission" date="2016-01" db="EMBL/GenBank/DDBJ databases">
        <title>Draft Genome Sequences of Seven Thermophilic Sporeformers Isolated from Foods.</title>
        <authorList>
            <person name="Berendsen E.M."/>
            <person name="Wells-Bennik M.H."/>
            <person name="Krawcyk A.O."/>
            <person name="De Jong A."/>
            <person name="Holsappel S."/>
            <person name="Eijlander R.T."/>
            <person name="Kuipers O.P."/>
        </authorList>
    </citation>
    <scope>NUCLEOTIDE SEQUENCE [LARGE SCALE GENOMIC DNA]</scope>
    <source>
        <strain evidence="1 2">B4109</strain>
    </source>
</reference>
<sequence>MKRLEAAFRNPYVDVIAHPTGRLIGQRGGYDVDLDRLMKLAAETNTVLELNANPSRLDLSAAYVKKAEEAGAYIAINTDAHHLDMLDDMAIGVATARKGWIKNETVINTWPLDKLRQFLRDKRTK</sequence>
<name>A0A150MG75_GEOSE</name>
<evidence type="ECO:0000313" key="2">
    <source>
        <dbReference type="Proteomes" id="UP000075424"/>
    </source>
</evidence>
<dbReference type="AlphaFoldDB" id="A0A150MG75"/>
<dbReference type="InterPro" id="IPR050243">
    <property type="entry name" value="PHP_phosphatase"/>
</dbReference>
<dbReference type="GO" id="GO:0005829">
    <property type="term" value="C:cytosol"/>
    <property type="evidence" value="ECO:0007669"/>
    <property type="project" value="TreeGrafter"/>
</dbReference>
<dbReference type="PATRIC" id="fig|1422.18.peg.818"/>
<organism evidence="1 2">
    <name type="scientific">Geobacillus stearothermophilus</name>
    <name type="common">Bacillus stearothermophilus</name>
    <dbReference type="NCBI Taxonomy" id="1422"/>
    <lineage>
        <taxon>Bacteria</taxon>
        <taxon>Bacillati</taxon>
        <taxon>Bacillota</taxon>
        <taxon>Bacilli</taxon>
        <taxon>Bacillales</taxon>
        <taxon>Anoxybacillaceae</taxon>
        <taxon>Geobacillus</taxon>
    </lineage>
</organism>
<dbReference type="GO" id="GO:0008270">
    <property type="term" value="F:zinc ion binding"/>
    <property type="evidence" value="ECO:0007669"/>
    <property type="project" value="TreeGrafter"/>
</dbReference>
<evidence type="ECO:0000313" key="1">
    <source>
        <dbReference type="EMBL" id="KYD23315.1"/>
    </source>
</evidence>